<reference evidence="6" key="1">
    <citation type="journal article" date="2019" name="Int. J. Syst. Evol. Microbiol.">
        <title>The Global Catalogue of Microorganisms (GCM) 10K type strain sequencing project: providing services to taxonomists for standard genome sequencing and annotation.</title>
        <authorList>
            <consortium name="The Broad Institute Genomics Platform"/>
            <consortium name="The Broad Institute Genome Sequencing Center for Infectious Disease"/>
            <person name="Wu L."/>
            <person name="Ma J."/>
        </authorList>
    </citation>
    <scope>NUCLEOTIDE SEQUENCE [LARGE SCALE GENOMIC DNA]</scope>
    <source>
        <strain evidence="6">KCTC 33842</strain>
    </source>
</reference>
<dbReference type="SUPFAM" id="SSF51905">
    <property type="entry name" value="FAD/NAD(P)-binding domain"/>
    <property type="match status" value="1"/>
</dbReference>
<dbReference type="InterPro" id="IPR036188">
    <property type="entry name" value="FAD/NAD-bd_sf"/>
</dbReference>
<dbReference type="Gene3D" id="3.50.50.60">
    <property type="entry name" value="FAD/NAD(P)-binding domain"/>
    <property type="match status" value="2"/>
</dbReference>
<keyword evidence="6" id="KW-1185">Reference proteome</keyword>
<evidence type="ECO:0000256" key="2">
    <source>
        <dbReference type="ARBA" id="ARBA00038825"/>
    </source>
</evidence>
<comment type="subunit">
    <text evidence="2">Interacts with COX5B; this interaction may contribute to localize PYROXD2 to the inner face of the inner mitochondrial membrane.</text>
</comment>
<feature type="domain" description="Amine oxidase" evidence="4">
    <location>
        <begin position="16"/>
        <end position="502"/>
    </location>
</feature>
<dbReference type="Pfam" id="PF01593">
    <property type="entry name" value="Amino_oxidase"/>
    <property type="match status" value="1"/>
</dbReference>
<dbReference type="PANTHER" id="PTHR10668">
    <property type="entry name" value="PHYTOENE DEHYDROGENASE"/>
    <property type="match status" value="1"/>
</dbReference>
<comment type="caution">
    <text evidence="5">The sequence shown here is derived from an EMBL/GenBank/DDBJ whole genome shotgun (WGS) entry which is preliminary data.</text>
</comment>
<evidence type="ECO:0000256" key="1">
    <source>
        <dbReference type="ARBA" id="ARBA00037217"/>
    </source>
</evidence>
<evidence type="ECO:0000313" key="6">
    <source>
        <dbReference type="Proteomes" id="UP001597475"/>
    </source>
</evidence>
<dbReference type="InterPro" id="IPR002937">
    <property type="entry name" value="Amino_oxidase"/>
</dbReference>
<organism evidence="5 6">
    <name type="scientific">Deinococcus taklimakanensis</name>
    <dbReference type="NCBI Taxonomy" id="536443"/>
    <lineage>
        <taxon>Bacteria</taxon>
        <taxon>Thermotogati</taxon>
        <taxon>Deinococcota</taxon>
        <taxon>Deinococci</taxon>
        <taxon>Deinococcales</taxon>
        <taxon>Deinococcaceae</taxon>
        <taxon>Deinococcus</taxon>
    </lineage>
</organism>
<comment type="function">
    <text evidence="1">Probable oxidoreductase that may play a role as regulator of mitochondrial function.</text>
</comment>
<sequence>MPDFDLIVVGAGHNALITAAYAARAGLRVGVFERRHLVGGAVSTEELVPGYRFDYGGSAHILIRLTPVVEELELSRYGLRYLDLDPMFHCSDGETPWFIHRDAARTADDLERLFPGEGEAYTRFLNDWTPFAEAVSDLFMSAPGPLELGRMALASGKGGDAGARLRRILRPYGEVSREYFREERVRAPLNWMAAQSGPPPTDPISAPFLLWHPLYHRGGVARPRGGSGGLTRALARAIEAHGGQIFTNAPVREILVRGKRAQGVRLEGGDTYTARAVVSGTHVLTTAAALPPEHVPAAAREVRVGNGFGFVLRLALSSPVRYRHHTEPDSRVGMGLLIKNERQLLKGYGEYLAGEPTTDPPLIAMSFSAVDDSLAPPGGEVLWLWAQYYPYELSRGTWDTRAAEARENVLNAFEHYAPGTRDKIVGELVQTPLWLEQHLGLHRGNVMHLEMTTDQMFAFRPWMQASGYRWPGVRGLYLTGASTHPGGGIMGASGRTAARVILSDLTRRAWR</sequence>
<name>A0ABW5NXN4_9DEIO</name>
<accession>A0ABW5NXN4</accession>
<evidence type="ECO:0000313" key="5">
    <source>
        <dbReference type="EMBL" id="MFD2607836.1"/>
    </source>
</evidence>
<gene>
    <name evidence="5" type="ORF">ACFSR9_00065</name>
</gene>
<dbReference type="EMBL" id="JBHUMK010000002">
    <property type="protein sequence ID" value="MFD2607836.1"/>
    <property type="molecule type" value="Genomic_DNA"/>
</dbReference>
<evidence type="ECO:0000259" key="4">
    <source>
        <dbReference type="Pfam" id="PF01593"/>
    </source>
</evidence>
<proteinExistence type="predicted"/>
<evidence type="ECO:0000256" key="3">
    <source>
        <dbReference type="ARBA" id="ARBA00040298"/>
    </source>
</evidence>
<dbReference type="RefSeq" id="WP_386841845.1">
    <property type="nucleotide sequence ID" value="NZ_JBHUMK010000002.1"/>
</dbReference>
<dbReference type="PANTHER" id="PTHR10668:SF103">
    <property type="entry name" value="PYRIDINE NUCLEOTIDE-DISULFIDE OXIDOREDUCTASE DOMAIN-CONTAINING PROTEIN 2"/>
    <property type="match status" value="1"/>
</dbReference>
<dbReference type="Proteomes" id="UP001597475">
    <property type="component" value="Unassembled WGS sequence"/>
</dbReference>
<protein>
    <recommendedName>
        <fullName evidence="3">Pyridine nucleotide-disulfide oxidoreductase domain-containing protein 2</fullName>
    </recommendedName>
</protein>